<sequence length="199" mass="23310">MRILKCPCGPYETNCYIVDFENKQIIVDPGQNALKFIKENVSKPLAILNTHGHYDHVFDNAKVKKAYQIPIYIHKNDEFMLKDPFNYGFEHSNADFLINDESEIKIDNFIFKFHFFPGHTPGCTMIELVGENIMFSGDFLFHRSIGRWDFPYSNADLMKESLLKILTYEKDFELLPGHGEKTTLKEEQQAIPAWLRYFN</sequence>
<dbReference type="GO" id="GO:0046872">
    <property type="term" value="F:metal ion binding"/>
    <property type="evidence" value="ECO:0007669"/>
    <property type="project" value="UniProtKB-KW"/>
</dbReference>
<comment type="cofactor">
    <cofactor evidence="1">
        <name>Zn(2+)</name>
        <dbReference type="ChEBI" id="CHEBI:29105"/>
    </cofactor>
</comment>
<gene>
    <name evidence="6" type="ORF">CINS_0866</name>
</gene>
<dbReference type="SMART" id="SM00849">
    <property type="entry name" value="Lactamase_B"/>
    <property type="match status" value="1"/>
</dbReference>
<protein>
    <submittedName>
        <fullName evidence="6">Metallo-beta-lactamase family protein</fullName>
    </submittedName>
</protein>
<evidence type="ECO:0000256" key="4">
    <source>
        <dbReference type="ARBA" id="ARBA00022833"/>
    </source>
</evidence>
<dbReference type="KEGG" id="cis:CINS_0866"/>
<dbReference type="Gene3D" id="3.60.15.10">
    <property type="entry name" value="Ribonuclease Z/Hydroxyacylglutathione hydrolase-like"/>
    <property type="match status" value="1"/>
</dbReference>
<dbReference type="RefSeq" id="WP_039650155.1">
    <property type="nucleotide sequence ID" value="NZ_CP007770.1"/>
</dbReference>
<dbReference type="CDD" id="cd06262">
    <property type="entry name" value="metallo-hydrolase-like_MBL-fold"/>
    <property type="match status" value="1"/>
</dbReference>
<dbReference type="InterPro" id="IPR051453">
    <property type="entry name" value="MBL_Glyoxalase_II"/>
</dbReference>
<dbReference type="HOGENOM" id="CLU_030571_5_2_7"/>
<dbReference type="GO" id="GO:0016787">
    <property type="term" value="F:hydrolase activity"/>
    <property type="evidence" value="ECO:0007669"/>
    <property type="project" value="UniProtKB-KW"/>
</dbReference>
<dbReference type="AlphaFoldDB" id="A0A0A8H2C8"/>
<dbReference type="STRING" id="1031564.CINS_0866"/>
<dbReference type="InterPro" id="IPR036866">
    <property type="entry name" value="RibonucZ/Hydroxyglut_hydro"/>
</dbReference>
<keyword evidence="2" id="KW-0479">Metal-binding</keyword>
<feature type="domain" description="Metallo-beta-lactamase" evidence="5">
    <location>
        <begin position="12"/>
        <end position="178"/>
    </location>
</feature>
<organism evidence="6 7">
    <name type="scientific">Campylobacter insulaenigrae NCTC 12927</name>
    <dbReference type="NCBI Taxonomy" id="1031564"/>
    <lineage>
        <taxon>Bacteria</taxon>
        <taxon>Pseudomonadati</taxon>
        <taxon>Campylobacterota</taxon>
        <taxon>Epsilonproteobacteria</taxon>
        <taxon>Campylobacterales</taxon>
        <taxon>Campylobacteraceae</taxon>
        <taxon>Campylobacter</taxon>
    </lineage>
</organism>
<dbReference type="SUPFAM" id="SSF56281">
    <property type="entry name" value="Metallo-hydrolase/oxidoreductase"/>
    <property type="match status" value="1"/>
</dbReference>
<evidence type="ECO:0000313" key="7">
    <source>
        <dbReference type="Proteomes" id="UP000031163"/>
    </source>
</evidence>
<dbReference type="Pfam" id="PF00753">
    <property type="entry name" value="Lactamase_B"/>
    <property type="match status" value="1"/>
</dbReference>
<dbReference type="PANTHER" id="PTHR46233">
    <property type="entry name" value="HYDROXYACYLGLUTATHIONE HYDROLASE GLOC"/>
    <property type="match status" value="1"/>
</dbReference>
<dbReference type="GeneID" id="74431660"/>
<proteinExistence type="predicted"/>
<evidence type="ECO:0000313" key="6">
    <source>
        <dbReference type="EMBL" id="AJC87830.1"/>
    </source>
</evidence>
<keyword evidence="4" id="KW-0862">Zinc</keyword>
<dbReference type="InterPro" id="IPR001279">
    <property type="entry name" value="Metallo-B-lactamas"/>
</dbReference>
<evidence type="ECO:0000256" key="3">
    <source>
        <dbReference type="ARBA" id="ARBA00022801"/>
    </source>
</evidence>
<evidence type="ECO:0000256" key="1">
    <source>
        <dbReference type="ARBA" id="ARBA00001947"/>
    </source>
</evidence>
<dbReference type="EMBL" id="CP007770">
    <property type="protein sequence ID" value="AJC87830.1"/>
    <property type="molecule type" value="Genomic_DNA"/>
</dbReference>
<evidence type="ECO:0000256" key="2">
    <source>
        <dbReference type="ARBA" id="ARBA00022723"/>
    </source>
</evidence>
<name>A0A0A8H2C8_9BACT</name>
<accession>A0A0A8H2C8</accession>
<dbReference type="PANTHER" id="PTHR46233:SF3">
    <property type="entry name" value="HYDROXYACYLGLUTATHIONE HYDROLASE GLOC"/>
    <property type="match status" value="1"/>
</dbReference>
<evidence type="ECO:0000259" key="5">
    <source>
        <dbReference type="SMART" id="SM00849"/>
    </source>
</evidence>
<keyword evidence="3" id="KW-0378">Hydrolase</keyword>
<dbReference type="Proteomes" id="UP000031163">
    <property type="component" value="Chromosome"/>
</dbReference>
<reference evidence="6 7" key="1">
    <citation type="journal article" date="2014" name="Genome Biol. Evol.">
        <title>Comparative Genomics of the Campylobacter lari Group.</title>
        <authorList>
            <person name="Miller W.G."/>
            <person name="Yee E."/>
            <person name="Chapman M.H."/>
            <person name="Smith T.P."/>
            <person name="Bono J.L."/>
            <person name="Huynh S."/>
            <person name="Parker C.T."/>
            <person name="Vandamme P."/>
            <person name="Luong K."/>
            <person name="Korlach J."/>
        </authorList>
    </citation>
    <scope>NUCLEOTIDE SEQUENCE [LARGE SCALE GENOMIC DNA]</scope>
    <source>
        <strain evidence="6 7">NCTC 12927</strain>
    </source>
</reference>